<dbReference type="InterPro" id="IPR036259">
    <property type="entry name" value="MFS_trans_sf"/>
</dbReference>
<evidence type="ECO:0000256" key="3">
    <source>
        <dbReference type="ARBA" id="ARBA00022692"/>
    </source>
</evidence>
<dbReference type="Gene3D" id="1.20.1250.20">
    <property type="entry name" value="MFS general substrate transporter like domains"/>
    <property type="match status" value="2"/>
</dbReference>
<evidence type="ECO:0000256" key="2">
    <source>
        <dbReference type="ARBA" id="ARBA00022448"/>
    </source>
</evidence>
<dbReference type="SUPFAM" id="SSF103473">
    <property type="entry name" value="MFS general substrate transporter"/>
    <property type="match status" value="2"/>
</dbReference>
<evidence type="ECO:0000256" key="4">
    <source>
        <dbReference type="ARBA" id="ARBA00022989"/>
    </source>
</evidence>
<evidence type="ECO:0000256" key="5">
    <source>
        <dbReference type="ARBA" id="ARBA00023136"/>
    </source>
</evidence>
<evidence type="ECO:0000256" key="6">
    <source>
        <dbReference type="SAM" id="Phobius"/>
    </source>
</evidence>
<keyword evidence="4 6" id="KW-1133">Transmembrane helix</keyword>
<keyword evidence="8" id="KW-1185">Reference proteome</keyword>
<name>A0AAN9UFS4_9PEZI</name>
<dbReference type="AlphaFoldDB" id="A0AAN9UFS4"/>
<comment type="subcellular location">
    <subcellularLocation>
        <location evidence="1">Membrane</location>
        <topology evidence="1">Multi-pass membrane protein</topology>
    </subcellularLocation>
</comment>
<dbReference type="GO" id="GO:0022857">
    <property type="term" value="F:transmembrane transporter activity"/>
    <property type="evidence" value="ECO:0007669"/>
    <property type="project" value="TreeGrafter"/>
</dbReference>
<feature type="transmembrane region" description="Helical" evidence="6">
    <location>
        <begin position="329"/>
        <end position="349"/>
    </location>
</feature>
<feature type="transmembrane region" description="Helical" evidence="6">
    <location>
        <begin position="126"/>
        <end position="145"/>
    </location>
</feature>
<organism evidence="7 8">
    <name type="scientific">Diatrype stigma</name>
    <dbReference type="NCBI Taxonomy" id="117547"/>
    <lineage>
        <taxon>Eukaryota</taxon>
        <taxon>Fungi</taxon>
        <taxon>Dikarya</taxon>
        <taxon>Ascomycota</taxon>
        <taxon>Pezizomycotina</taxon>
        <taxon>Sordariomycetes</taxon>
        <taxon>Xylariomycetidae</taxon>
        <taxon>Xylariales</taxon>
        <taxon>Diatrypaceae</taxon>
        <taxon>Diatrype</taxon>
    </lineage>
</organism>
<evidence type="ECO:0000256" key="1">
    <source>
        <dbReference type="ARBA" id="ARBA00004141"/>
    </source>
</evidence>
<gene>
    <name evidence="7" type="ORF">SLS62_009451</name>
</gene>
<feature type="transmembrane region" description="Helical" evidence="6">
    <location>
        <begin position="391"/>
        <end position="412"/>
    </location>
</feature>
<dbReference type="GO" id="GO:0016020">
    <property type="term" value="C:membrane"/>
    <property type="evidence" value="ECO:0007669"/>
    <property type="project" value="UniProtKB-SubCell"/>
</dbReference>
<accession>A0AAN9UFS4</accession>
<proteinExistence type="predicted"/>
<feature type="transmembrane region" description="Helical" evidence="6">
    <location>
        <begin position="269"/>
        <end position="293"/>
    </location>
</feature>
<feature type="transmembrane region" description="Helical" evidence="6">
    <location>
        <begin position="424"/>
        <end position="446"/>
    </location>
</feature>
<feature type="transmembrane region" description="Helical" evidence="6">
    <location>
        <begin position="361"/>
        <end position="379"/>
    </location>
</feature>
<dbReference type="EMBL" id="JAKJXP020000100">
    <property type="protein sequence ID" value="KAK7746161.1"/>
    <property type="molecule type" value="Genomic_DNA"/>
</dbReference>
<dbReference type="PANTHER" id="PTHR43791">
    <property type="entry name" value="PERMEASE-RELATED"/>
    <property type="match status" value="1"/>
</dbReference>
<keyword evidence="3 6" id="KW-0812">Transmembrane</keyword>
<feature type="transmembrane region" description="Helical" evidence="6">
    <location>
        <begin position="305"/>
        <end position="322"/>
    </location>
</feature>
<evidence type="ECO:0000313" key="8">
    <source>
        <dbReference type="Proteomes" id="UP001320420"/>
    </source>
</evidence>
<reference evidence="7 8" key="1">
    <citation type="submission" date="2024-02" db="EMBL/GenBank/DDBJ databases">
        <title>De novo assembly and annotation of 12 fungi associated with fruit tree decline syndrome in Ontario, Canada.</title>
        <authorList>
            <person name="Sulman M."/>
            <person name="Ellouze W."/>
            <person name="Ilyukhin E."/>
        </authorList>
    </citation>
    <scope>NUCLEOTIDE SEQUENCE [LARGE SCALE GENOMIC DNA]</scope>
    <source>
        <strain evidence="7 8">M11/M66-122</strain>
    </source>
</reference>
<keyword evidence="5 6" id="KW-0472">Membrane</keyword>
<evidence type="ECO:0000313" key="7">
    <source>
        <dbReference type="EMBL" id="KAK7746161.1"/>
    </source>
</evidence>
<protein>
    <submittedName>
        <fullName evidence="7">Uncharacterized protein</fullName>
    </submittedName>
</protein>
<keyword evidence="2" id="KW-0813">Transport</keyword>
<dbReference type="PANTHER" id="PTHR43791:SF49">
    <property type="entry name" value="TRANSPORTER, PUTATIVE (AFU_ORTHOLOGUE AFUA_4G04250)-RELATED"/>
    <property type="match status" value="1"/>
</dbReference>
<dbReference type="Proteomes" id="UP001320420">
    <property type="component" value="Unassembled WGS sequence"/>
</dbReference>
<sequence length="468" mass="50388">MAVVSGDPVDVEKAGQAVAAEELEGSQHLKDVSVIPEFHGTTPKIRQYEDQLSPAVLSNAGLNQATVGTVLASSAAERALLWRQDKRIVPLAAFIYFLCYLDRSNIGNAKVLNTSTKDDMQSETGMTNYQFNLALMIFLIGYFLFEVPSNILLKKLRPSRWLAFLMVGARKLAFKRPEAERWNHQANSEVIQFSWGAISAGIAGATNFKQVTGVRFLLGAFEAGLFPGESEKDLAAQRLHLEGAKGSAASITWAETKATLTDWRLYGHYAIYFAVSLPFSSLSLFTPSIVAGLGYYDLQAQLMTVPPWAVAYVCQILVSWTGDHFNARAYACSAAATVGAIGFLVSAVLPAEAYPGRYGCLIVGTAGAFSCIPPMLGWLTSNMWGTASIGLAVALNVSIGAGLGQIPGVWIYKADEASRGYPTGHGVNCAMLFFVALGALAIRVYYARKNAGIRAAAEPGAEPRLYKL</sequence>
<dbReference type="FunFam" id="1.20.1250.20:FF:000013">
    <property type="entry name" value="MFS general substrate transporter"/>
    <property type="match status" value="1"/>
</dbReference>
<comment type="caution">
    <text evidence="7">The sequence shown here is derived from an EMBL/GenBank/DDBJ whole genome shotgun (WGS) entry which is preliminary data.</text>
</comment>